<dbReference type="NCBIfam" id="TIGR00468">
    <property type="entry name" value="pheS"/>
    <property type="match status" value="1"/>
</dbReference>
<evidence type="ECO:0000256" key="13">
    <source>
        <dbReference type="HAMAP-Rule" id="MF_00281"/>
    </source>
</evidence>
<evidence type="ECO:0000256" key="6">
    <source>
        <dbReference type="ARBA" id="ARBA00022723"/>
    </source>
</evidence>
<dbReference type="InterPro" id="IPR006195">
    <property type="entry name" value="aa-tRNA-synth_II"/>
</dbReference>
<dbReference type="InterPro" id="IPR004188">
    <property type="entry name" value="Phe-tRNA_ligase_II_N"/>
</dbReference>
<dbReference type="Gene3D" id="3.30.930.10">
    <property type="entry name" value="Bira Bifunctional Protein, Domain 2"/>
    <property type="match status" value="1"/>
</dbReference>
<dbReference type="GO" id="GO:0000049">
    <property type="term" value="F:tRNA binding"/>
    <property type="evidence" value="ECO:0007669"/>
    <property type="project" value="InterPro"/>
</dbReference>
<dbReference type="HAMAP" id="MF_00281">
    <property type="entry name" value="Phe_tRNA_synth_alpha1"/>
    <property type="match status" value="1"/>
</dbReference>
<evidence type="ECO:0000256" key="5">
    <source>
        <dbReference type="ARBA" id="ARBA00022598"/>
    </source>
</evidence>
<feature type="domain" description="Aminoacyl-transfer RNA synthetases class-II family profile" evidence="14">
    <location>
        <begin position="111"/>
        <end position="351"/>
    </location>
</feature>
<dbReference type="SUPFAM" id="SSF55681">
    <property type="entry name" value="Class II aaRS and biotin synthetases"/>
    <property type="match status" value="1"/>
</dbReference>
<keyword evidence="9 13" id="KW-0460">Magnesium</keyword>
<keyword evidence="8 13" id="KW-0067">ATP-binding</keyword>
<dbReference type="InterPro" id="IPR004529">
    <property type="entry name" value="Phe-tRNA-synth_IIc_asu"/>
</dbReference>
<keyword evidence="7 13" id="KW-0547">Nucleotide-binding</keyword>
<dbReference type="PANTHER" id="PTHR11538:SF41">
    <property type="entry name" value="PHENYLALANINE--TRNA LIGASE, MITOCHONDRIAL"/>
    <property type="match status" value="1"/>
</dbReference>
<keyword evidence="6 13" id="KW-0479">Metal-binding</keyword>
<evidence type="ECO:0000256" key="4">
    <source>
        <dbReference type="ARBA" id="ARBA00022490"/>
    </source>
</evidence>
<dbReference type="GO" id="GO:0006432">
    <property type="term" value="P:phenylalanyl-tRNA aminoacylation"/>
    <property type="evidence" value="ECO:0007669"/>
    <property type="project" value="UniProtKB-UniRule"/>
</dbReference>
<feature type="binding site" evidence="13">
    <location>
        <position position="268"/>
    </location>
    <ligand>
        <name>Mg(2+)</name>
        <dbReference type="ChEBI" id="CHEBI:18420"/>
        <note>shared with beta subunit</note>
    </ligand>
</feature>
<accession>A0A369L8S3</accession>
<dbReference type="PANTHER" id="PTHR11538">
    <property type="entry name" value="PHENYLALANYL-TRNA SYNTHETASE"/>
    <property type="match status" value="1"/>
</dbReference>
<comment type="caution">
    <text evidence="15">The sequence shown here is derived from an EMBL/GenBank/DDBJ whole genome shotgun (WGS) entry which is preliminary data.</text>
</comment>
<dbReference type="InterPro" id="IPR010978">
    <property type="entry name" value="tRNA-bd_arm"/>
</dbReference>
<organism evidence="15 16">
    <name type="scientific">Senegalimassilia anaerobia</name>
    <dbReference type="NCBI Taxonomy" id="1473216"/>
    <lineage>
        <taxon>Bacteria</taxon>
        <taxon>Bacillati</taxon>
        <taxon>Actinomycetota</taxon>
        <taxon>Coriobacteriia</taxon>
        <taxon>Coriobacteriales</taxon>
        <taxon>Coriobacteriaceae</taxon>
        <taxon>Senegalimassilia</taxon>
    </lineage>
</organism>
<name>A0A369L8S3_9ACTN</name>
<dbReference type="InterPro" id="IPR002319">
    <property type="entry name" value="Phenylalanyl-tRNA_Synthase"/>
</dbReference>
<dbReference type="InterPro" id="IPR045864">
    <property type="entry name" value="aa-tRNA-synth_II/BPL/LPL"/>
</dbReference>
<comment type="subunit">
    <text evidence="3 13">Tetramer of two alpha and two beta subunits.</text>
</comment>
<dbReference type="OrthoDB" id="9800719at2"/>
<dbReference type="CDD" id="cd00496">
    <property type="entry name" value="PheRS_alpha_core"/>
    <property type="match status" value="1"/>
</dbReference>
<evidence type="ECO:0000313" key="16">
    <source>
        <dbReference type="Proteomes" id="UP000253792"/>
    </source>
</evidence>
<dbReference type="GO" id="GO:0004826">
    <property type="term" value="F:phenylalanine-tRNA ligase activity"/>
    <property type="evidence" value="ECO:0007669"/>
    <property type="project" value="UniProtKB-UniRule"/>
</dbReference>
<evidence type="ECO:0000256" key="10">
    <source>
        <dbReference type="ARBA" id="ARBA00022917"/>
    </source>
</evidence>
<protein>
    <recommendedName>
        <fullName evidence="13">Phenylalanine--tRNA ligase alpha subunit</fullName>
        <ecNumber evidence="13">6.1.1.20</ecNumber>
    </recommendedName>
    <alternativeName>
        <fullName evidence="13">Phenylalanyl-tRNA synthetase alpha subunit</fullName>
        <shortName evidence="13">PheRS</shortName>
    </alternativeName>
</protein>
<keyword evidence="5 13" id="KW-0436">Ligase</keyword>
<gene>
    <name evidence="13" type="primary">pheS</name>
    <name evidence="15" type="ORF">C1880_08465</name>
</gene>
<dbReference type="SUPFAM" id="SSF46589">
    <property type="entry name" value="tRNA-binding arm"/>
    <property type="match status" value="1"/>
</dbReference>
<dbReference type="GO" id="GO:0000287">
    <property type="term" value="F:magnesium ion binding"/>
    <property type="evidence" value="ECO:0007669"/>
    <property type="project" value="UniProtKB-UniRule"/>
</dbReference>
<evidence type="ECO:0000259" key="14">
    <source>
        <dbReference type="PROSITE" id="PS50862"/>
    </source>
</evidence>
<dbReference type="EC" id="6.1.1.20" evidence="13"/>
<proteinExistence type="inferred from homology"/>
<dbReference type="GO" id="GO:0005524">
    <property type="term" value="F:ATP binding"/>
    <property type="evidence" value="ECO:0007669"/>
    <property type="project" value="UniProtKB-UniRule"/>
</dbReference>
<dbReference type="Pfam" id="PF01409">
    <property type="entry name" value="tRNA-synt_2d"/>
    <property type="match status" value="1"/>
</dbReference>
<dbReference type="PROSITE" id="PS50862">
    <property type="entry name" value="AA_TRNA_LIGASE_II"/>
    <property type="match status" value="1"/>
</dbReference>
<dbReference type="Proteomes" id="UP000253792">
    <property type="component" value="Unassembled WGS sequence"/>
</dbReference>
<comment type="cofactor">
    <cofactor evidence="13">
        <name>Mg(2+)</name>
        <dbReference type="ChEBI" id="CHEBI:18420"/>
    </cofactor>
    <text evidence="13">Binds 2 magnesium ions per tetramer.</text>
</comment>
<evidence type="ECO:0000256" key="8">
    <source>
        <dbReference type="ARBA" id="ARBA00022840"/>
    </source>
</evidence>
<keyword evidence="11 13" id="KW-0030">Aminoacyl-tRNA synthetase</keyword>
<dbReference type="STRING" id="1034345.GCA_000236865_01880"/>
<keyword evidence="4 13" id="KW-0963">Cytoplasm</keyword>
<comment type="similarity">
    <text evidence="2 13">Belongs to the class-II aminoacyl-tRNA synthetase family. Phe-tRNA synthetase alpha subunit type 1 subfamily.</text>
</comment>
<dbReference type="FunFam" id="3.30.930.10:FF:000003">
    <property type="entry name" value="Phenylalanine--tRNA ligase alpha subunit"/>
    <property type="match status" value="1"/>
</dbReference>
<dbReference type="Pfam" id="PF02912">
    <property type="entry name" value="Phe_tRNA-synt_N"/>
    <property type="match status" value="1"/>
</dbReference>
<evidence type="ECO:0000256" key="3">
    <source>
        <dbReference type="ARBA" id="ARBA00011209"/>
    </source>
</evidence>
<evidence type="ECO:0000256" key="11">
    <source>
        <dbReference type="ARBA" id="ARBA00023146"/>
    </source>
</evidence>
<comment type="subcellular location">
    <subcellularLocation>
        <location evidence="1 13">Cytoplasm</location>
    </subcellularLocation>
</comment>
<evidence type="ECO:0000256" key="2">
    <source>
        <dbReference type="ARBA" id="ARBA00010207"/>
    </source>
</evidence>
<evidence type="ECO:0000256" key="9">
    <source>
        <dbReference type="ARBA" id="ARBA00022842"/>
    </source>
</evidence>
<reference evidence="15 16" key="1">
    <citation type="journal article" date="2018" name="Elife">
        <title>Discovery and characterization of a prevalent human gut bacterial enzyme sufficient for the inactivation of a family of plant toxins.</title>
        <authorList>
            <person name="Koppel N."/>
            <person name="Bisanz J.E."/>
            <person name="Pandelia M.E."/>
            <person name="Turnbaugh P.J."/>
            <person name="Balskus E.P."/>
        </authorList>
    </citation>
    <scope>NUCLEOTIDE SEQUENCE [LARGE SCALE GENOMIC DNA]</scope>
    <source>
        <strain evidence="16">anaerobia AP69FAA</strain>
    </source>
</reference>
<dbReference type="GO" id="GO:0005737">
    <property type="term" value="C:cytoplasm"/>
    <property type="evidence" value="ECO:0007669"/>
    <property type="project" value="UniProtKB-SubCell"/>
</dbReference>
<keyword evidence="16" id="KW-1185">Reference proteome</keyword>
<keyword evidence="10 13" id="KW-0648">Protein biosynthesis</keyword>
<dbReference type="InterPro" id="IPR022911">
    <property type="entry name" value="Phe_tRNA_ligase_alpha1_bac"/>
</dbReference>
<dbReference type="AlphaFoldDB" id="A0A369L8S3"/>
<sequence>MAIVDELSALRTSTLAAIEQAADTSALEEVRVAVLGKAGTLTGYLRGMGQVAKEERAAVGKAVNEVRGAVEAALEERKRALAAKELEAAIDAAAVDVTLPGRGQQVGTRHLINAITDQISEIFLGLGYTVAQGPEVETDYYNFEALNAPADHPSRSMQDTFYVVDRSGEESAVRGESKVLLRTQTSGVQVHVMEQQKPPIYIIAPGKVYRRDVADPSHLPQFTQIEGLVVDKGISFGDLKGTLDYFCKQMFGPDRKTRFRAHYFPFTEPSAEADVSCGVCGGTGHLHDGERCRMCKGTGWLEILGCGMVDPNVLSMSGIDPEEYSGFAFGVGVERVACLKYNVPDLRMLLEGDMRFLRQF</sequence>
<dbReference type="EMBL" id="PPTP01000008">
    <property type="protein sequence ID" value="RDB54586.1"/>
    <property type="molecule type" value="Genomic_DNA"/>
</dbReference>
<dbReference type="RefSeq" id="WP_042436848.1">
    <property type="nucleotide sequence ID" value="NZ_CABKQR010000005.1"/>
</dbReference>
<evidence type="ECO:0000256" key="1">
    <source>
        <dbReference type="ARBA" id="ARBA00004496"/>
    </source>
</evidence>
<evidence type="ECO:0000313" key="15">
    <source>
        <dbReference type="EMBL" id="RDB54586.1"/>
    </source>
</evidence>
<comment type="catalytic activity">
    <reaction evidence="12 13">
        <text>tRNA(Phe) + L-phenylalanine + ATP = L-phenylalanyl-tRNA(Phe) + AMP + diphosphate + H(+)</text>
        <dbReference type="Rhea" id="RHEA:19413"/>
        <dbReference type="Rhea" id="RHEA-COMP:9668"/>
        <dbReference type="Rhea" id="RHEA-COMP:9699"/>
        <dbReference type="ChEBI" id="CHEBI:15378"/>
        <dbReference type="ChEBI" id="CHEBI:30616"/>
        <dbReference type="ChEBI" id="CHEBI:33019"/>
        <dbReference type="ChEBI" id="CHEBI:58095"/>
        <dbReference type="ChEBI" id="CHEBI:78442"/>
        <dbReference type="ChEBI" id="CHEBI:78531"/>
        <dbReference type="ChEBI" id="CHEBI:456215"/>
        <dbReference type="EC" id="6.1.1.20"/>
    </reaction>
</comment>
<evidence type="ECO:0000256" key="12">
    <source>
        <dbReference type="ARBA" id="ARBA00049255"/>
    </source>
</evidence>
<dbReference type="GeneID" id="82936588"/>
<evidence type="ECO:0000256" key="7">
    <source>
        <dbReference type="ARBA" id="ARBA00022741"/>
    </source>
</evidence>